<evidence type="ECO:0000313" key="2">
    <source>
        <dbReference type="Proteomes" id="UP001497680"/>
    </source>
</evidence>
<sequence>MQRGPSHSGPFGLACTSCFQSKSKCVARPDGDGCQRCHRLDKQCHPSDSIRRRTITKKPNSNARIAELESKLESLISQLQTRNVLDGDTTQQAPPEPPQQPAATTPVHPLDPDTAESEAQDNDCVVNDDDISTIRGSGSPRPVTNSDLADYPGPSEVEAETLLDTFRSRMLHHLAFVHIPAELTALQLRRDRPILFRAVVFVASPSASDKAARGRALKRAVFEATLEDESVDKMDLLLCLLTYIAWGWDHVLNRRSLSRLMMQAMSLAGEMRLDKPISENVQTTAHFTPGPNTWSGGTDARTTRGFLEQQRALLGCFVLSSVVSAYFGQVDALRWTPQMENGLAAISINSECPTDAVFAAQVRLQLTAQKAVKVYEQHVEQGQTLTETAAFPALMALSALQGQLQELQAPLSRRRQQRELLMAHASATELVINETAYAVNAMVPIIVSQFAKLTSTGPVAGITSGQSAGHERSRNLWQCVRAIKACTSALLALPPSDFAGISFLQWAQLTRSLAVLHHLTATIKDQAWDRGAVRTVIEMPVLLDRVVEKLELAAQAAGEHGSEAVFAQLARTMREFRVAGDAAREHRAAEEVDATWEQARIYGGGGAGGLDTLRPVGIQTNVFWPDEDSAGTR</sequence>
<organism evidence="1 2">
    <name type="scientific">Hypoxylon rubiginosum</name>
    <dbReference type="NCBI Taxonomy" id="110542"/>
    <lineage>
        <taxon>Eukaryota</taxon>
        <taxon>Fungi</taxon>
        <taxon>Dikarya</taxon>
        <taxon>Ascomycota</taxon>
        <taxon>Pezizomycotina</taxon>
        <taxon>Sordariomycetes</taxon>
        <taxon>Xylariomycetidae</taxon>
        <taxon>Xylariales</taxon>
        <taxon>Hypoxylaceae</taxon>
        <taxon>Hypoxylon</taxon>
    </lineage>
</organism>
<dbReference type="EMBL" id="MU394346">
    <property type="protein sequence ID" value="KAI6083810.1"/>
    <property type="molecule type" value="Genomic_DNA"/>
</dbReference>
<proteinExistence type="predicted"/>
<comment type="caution">
    <text evidence="1">The sequence shown here is derived from an EMBL/GenBank/DDBJ whole genome shotgun (WGS) entry which is preliminary data.</text>
</comment>
<keyword evidence="2" id="KW-1185">Reference proteome</keyword>
<gene>
    <name evidence="1" type="ORF">F4821DRAFT_182492</name>
</gene>
<reference evidence="1 2" key="1">
    <citation type="journal article" date="2022" name="New Phytol.">
        <title>Ecological generalism drives hyperdiversity of secondary metabolite gene clusters in xylarialean endophytes.</title>
        <authorList>
            <person name="Franco M.E.E."/>
            <person name="Wisecaver J.H."/>
            <person name="Arnold A.E."/>
            <person name="Ju Y.M."/>
            <person name="Slot J.C."/>
            <person name="Ahrendt S."/>
            <person name="Moore L.P."/>
            <person name="Eastman K.E."/>
            <person name="Scott K."/>
            <person name="Konkel Z."/>
            <person name="Mondo S.J."/>
            <person name="Kuo A."/>
            <person name="Hayes R.D."/>
            <person name="Haridas S."/>
            <person name="Andreopoulos B."/>
            <person name="Riley R."/>
            <person name="LaButti K."/>
            <person name="Pangilinan J."/>
            <person name="Lipzen A."/>
            <person name="Amirebrahimi M."/>
            <person name="Yan J."/>
            <person name="Adam C."/>
            <person name="Keymanesh K."/>
            <person name="Ng V."/>
            <person name="Louie K."/>
            <person name="Northen T."/>
            <person name="Drula E."/>
            <person name="Henrissat B."/>
            <person name="Hsieh H.M."/>
            <person name="Youens-Clark K."/>
            <person name="Lutzoni F."/>
            <person name="Miadlikowska J."/>
            <person name="Eastwood D.C."/>
            <person name="Hamelin R.C."/>
            <person name="Grigoriev I.V."/>
            <person name="U'Ren J.M."/>
        </authorList>
    </citation>
    <scope>NUCLEOTIDE SEQUENCE [LARGE SCALE GENOMIC DNA]</scope>
    <source>
        <strain evidence="1 2">ER1909</strain>
    </source>
</reference>
<protein>
    <submittedName>
        <fullName evidence="1">Uncharacterized protein</fullName>
    </submittedName>
</protein>
<evidence type="ECO:0000313" key="1">
    <source>
        <dbReference type="EMBL" id="KAI6083810.1"/>
    </source>
</evidence>
<dbReference type="Proteomes" id="UP001497680">
    <property type="component" value="Unassembled WGS sequence"/>
</dbReference>
<name>A0ACC0CU56_9PEZI</name>
<accession>A0ACC0CU56</accession>